<dbReference type="InterPro" id="IPR018936">
    <property type="entry name" value="PI3/4_kinase_CS"/>
</dbReference>
<dbReference type="PROSITE" id="PS51547">
    <property type="entry name" value="C2_PI3K"/>
    <property type="match status" value="1"/>
</dbReference>
<dbReference type="PROSITE" id="PS00915">
    <property type="entry name" value="PI3_4_KINASE_1"/>
    <property type="match status" value="1"/>
</dbReference>
<dbReference type="PROSITE" id="PS51545">
    <property type="entry name" value="PIK_HELICAL"/>
    <property type="match status" value="1"/>
</dbReference>
<dbReference type="Gene3D" id="1.25.40.70">
    <property type="entry name" value="Phosphatidylinositol 3-kinase, accessory domain (PIK)"/>
    <property type="match status" value="1"/>
</dbReference>
<dbReference type="FunFam" id="3.30.1010.10:FF:000001">
    <property type="entry name" value="Phosphatidylinositol 4-phosphate 3-kinase C2 domain-containing subunit beta"/>
    <property type="match status" value="1"/>
</dbReference>
<dbReference type="Gene3D" id="3.10.20.770">
    <property type="match status" value="1"/>
</dbReference>
<evidence type="ECO:0000256" key="5">
    <source>
        <dbReference type="ARBA" id="ARBA00022777"/>
    </source>
</evidence>
<dbReference type="GO" id="GO:0036092">
    <property type="term" value="P:phosphatidylinositol-3-phosphate biosynthetic process"/>
    <property type="evidence" value="ECO:0000318"/>
    <property type="project" value="GO_Central"/>
</dbReference>
<comment type="catalytic activity">
    <reaction evidence="1">
        <text>a 1,2-diacyl-sn-glycero-3-phospho-(1D-myo-inositol) + ATP = a 1,2-diacyl-sn-glycero-3-phospho-(1D-myo-inositol-3-phosphate) + ADP + H(+)</text>
        <dbReference type="Rhea" id="RHEA:12709"/>
        <dbReference type="ChEBI" id="CHEBI:15378"/>
        <dbReference type="ChEBI" id="CHEBI:30616"/>
        <dbReference type="ChEBI" id="CHEBI:57880"/>
        <dbReference type="ChEBI" id="CHEBI:58088"/>
        <dbReference type="ChEBI" id="CHEBI:456216"/>
        <dbReference type="EC" id="2.7.1.137"/>
    </reaction>
</comment>
<dbReference type="InterPro" id="IPR003113">
    <property type="entry name" value="PI3K_ABD"/>
</dbReference>
<dbReference type="InterPro" id="IPR036940">
    <property type="entry name" value="PI3/4_kinase_cat_sf"/>
</dbReference>
<dbReference type="SUPFAM" id="SSF56112">
    <property type="entry name" value="Protein kinase-like (PK-like)"/>
    <property type="match status" value="1"/>
</dbReference>
<dbReference type="GO" id="GO:0005942">
    <property type="term" value="C:phosphatidylinositol 3-kinase complex"/>
    <property type="evidence" value="ECO:0000318"/>
    <property type="project" value="GO_Central"/>
</dbReference>
<keyword evidence="6" id="KW-0067">ATP-binding</keyword>
<dbReference type="InterPro" id="IPR011009">
    <property type="entry name" value="Kinase-like_dom_sf"/>
</dbReference>
<dbReference type="GO" id="GO:0016303">
    <property type="term" value="F:1-phosphatidylinositol-3-kinase activity"/>
    <property type="evidence" value="ECO:0000318"/>
    <property type="project" value="GO_Central"/>
</dbReference>
<dbReference type="GO" id="GO:0006357">
    <property type="term" value="P:regulation of transcription by RNA polymerase II"/>
    <property type="evidence" value="ECO:0007669"/>
    <property type="project" value="InterPro"/>
</dbReference>
<dbReference type="SMART" id="SM00144">
    <property type="entry name" value="PI3K_rbd"/>
    <property type="match status" value="1"/>
</dbReference>
<dbReference type="Pfam" id="PF00792">
    <property type="entry name" value="PI3K_C2"/>
    <property type="match status" value="1"/>
</dbReference>
<evidence type="ECO:0000256" key="7">
    <source>
        <dbReference type="PROSITE-ProRule" id="PRU00880"/>
    </source>
</evidence>
<dbReference type="EC" id="2.7.1.137" evidence="2"/>
<evidence type="ECO:0000313" key="10">
    <source>
        <dbReference type="Proteomes" id="UP000005239"/>
    </source>
</evidence>
<dbReference type="PANTHER" id="PTHR10048">
    <property type="entry name" value="PHOSPHATIDYLINOSITOL KINASE"/>
    <property type="match status" value="1"/>
</dbReference>
<dbReference type="GO" id="GO:0016477">
    <property type="term" value="P:cell migration"/>
    <property type="evidence" value="ECO:0000318"/>
    <property type="project" value="GO_Central"/>
</dbReference>
<dbReference type="InterPro" id="IPR016024">
    <property type="entry name" value="ARM-type_fold"/>
</dbReference>
<reference evidence="9" key="2">
    <citation type="submission" date="2022-06" db="UniProtKB">
        <authorList>
            <consortium name="EnsemblMetazoa"/>
        </authorList>
    </citation>
    <scope>IDENTIFICATION</scope>
    <source>
        <strain evidence="9">PS312</strain>
    </source>
</reference>
<dbReference type="Pfam" id="PF10232">
    <property type="entry name" value="Med8"/>
    <property type="match status" value="1"/>
</dbReference>
<evidence type="ECO:0000256" key="6">
    <source>
        <dbReference type="ARBA" id="ARBA00022840"/>
    </source>
</evidence>
<keyword evidence="4" id="KW-0547">Nucleotide-binding</keyword>
<dbReference type="Pfam" id="PF00613">
    <property type="entry name" value="PI3Ka"/>
    <property type="match status" value="1"/>
</dbReference>
<evidence type="ECO:0000256" key="8">
    <source>
        <dbReference type="SAM" id="MobiDB-lite"/>
    </source>
</evidence>
<dbReference type="InterPro" id="IPR042236">
    <property type="entry name" value="PI3K_accessory_sf"/>
</dbReference>
<dbReference type="Pfam" id="PF00454">
    <property type="entry name" value="PI3_PI4_kinase"/>
    <property type="match status" value="1"/>
</dbReference>
<dbReference type="Gene3D" id="2.60.40.150">
    <property type="entry name" value="C2 domain"/>
    <property type="match status" value="1"/>
</dbReference>
<dbReference type="PROSITE" id="PS50290">
    <property type="entry name" value="PI3_4_KINASE_3"/>
    <property type="match status" value="1"/>
</dbReference>
<dbReference type="SUPFAM" id="SSF54236">
    <property type="entry name" value="Ubiquitin-like"/>
    <property type="match status" value="1"/>
</dbReference>
<dbReference type="PROSITE" id="PS51546">
    <property type="entry name" value="PI3K_RBD"/>
    <property type="match status" value="1"/>
</dbReference>
<gene>
    <name evidence="9" type="primary">WBGene00108058</name>
</gene>
<reference evidence="10" key="1">
    <citation type="journal article" date="2008" name="Nat. Genet.">
        <title>The Pristionchus pacificus genome provides a unique perspective on nematode lifestyle and parasitism.</title>
        <authorList>
            <person name="Dieterich C."/>
            <person name="Clifton S.W."/>
            <person name="Schuster L.N."/>
            <person name="Chinwalla A."/>
            <person name="Delehaunty K."/>
            <person name="Dinkelacker I."/>
            <person name="Fulton L."/>
            <person name="Fulton R."/>
            <person name="Godfrey J."/>
            <person name="Minx P."/>
            <person name="Mitreva M."/>
            <person name="Roeseler W."/>
            <person name="Tian H."/>
            <person name="Witte H."/>
            <person name="Yang S.P."/>
            <person name="Wilson R.K."/>
            <person name="Sommer R.J."/>
        </authorList>
    </citation>
    <scope>NUCLEOTIDE SEQUENCE [LARGE SCALE GENOMIC DNA]</scope>
    <source>
        <strain evidence="10">PS312</strain>
    </source>
</reference>
<protein>
    <recommendedName>
        <fullName evidence="2">phosphatidylinositol 3-kinase</fullName>
        <ecNumber evidence="2">2.7.1.137</ecNumber>
    </recommendedName>
</protein>
<dbReference type="GO" id="GO:0005524">
    <property type="term" value="F:ATP binding"/>
    <property type="evidence" value="ECO:0007669"/>
    <property type="project" value="UniProtKB-KW"/>
</dbReference>
<dbReference type="GO" id="GO:0043491">
    <property type="term" value="P:phosphatidylinositol 3-kinase/protein kinase B signal transduction"/>
    <property type="evidence" value="ECO:0000318"/>
    <property type="project" value="GO_Central"/>
</dbReference>
<dbReference type="SMART" id="SM00143">
    <property type="entry name" value="PI3K_p85B"/>
    <property type="match status" value="1"/>
</dbReference>
<dbReference type="InterPro" id="IPR002420">
    <property type="entry name" value="PI3K-type_C2_dom"/>
</dbReference>
<evidence type="ECO:0000313" key="9">
    <source>
        <dbReference type="EnsemblMetazoa" id="PPA18504.1"/>
    </source>
</evidence>
<dbReference type="SMART" id="SM00145">
    <property type="entry name" value="PI3Ka"/>
    <property type="match status" value="1"/>
</dbReference>
<dbReference type="Gene3D" id="3.30.1010.10">
    <property type="entry name" value="Phosphatidylinositol 3-kinase Catalytic Subunit, Chain A, domain 4"/>
    <property type="match status" value="1"/>
</dbReference>
<dbReference type="Pfam" id="PF00794">
    <property type="entry name" value="PI3K_rbd"/>
    <property type="match status" value="1"/>
</dbReference>
<feature type="region of interest" description="Disordered" evidence="8">
    <location>
        <begin position="208"/>
        <end position="238"/>
    </location>
</feature>
<accession>A0A8R1UBT6</accession>
<dbReference type="SUPFAM" id="SSF49562">
    <property type="entry name" value="C2 domain (Calcium/lipid-binding domain, CaLB)"/>
    <property type="match status" value="1"/>
</dbReference>
<evidence type="ECO:0000256" key="1">
    <source>
        <dbReference type="ARBA" id="ARBA00001498"/>
    </source>
</evidence>
<sequence length="1545" mass="175144">MNNYPNPLHYQHEPERSPIDSTMRQIEQRAADAKGMIEELLFLLDLQSKAPWPTMLEKMSSLGAEMSQLQSILHKTQQHGRDDSVQMLRAHLLVPQMLSMDIDQRLQEATQGRVHSFNHDLVPDYLRTKADTSHEQEEAAIEGDRTNKDVNAIVKQTIGLNRNVDSLVSGHLNADKAQIESLADNLPTFEASETARLVKAVCSGFGLERQRAPPPPPLQVTGGTGGLAGPLGGAPPPAPAVPQMGMGMGSGMHMQQPGMMHQQPHPQQQGVPQGGYPVHQNGMGGGMGGMQGGGGMMGGGVPGGPMGHPMQGGGGPAQPGMMMNPMNPMMRRPMTRSGSSRCDFVGLEPSPSPIPTSESRRPSQAVVNSVLQALHDEWNDRPRPQLVEAEAHMLSANSFDAVKWIELSGTGDRLALTVVFPWMLTTVRCGTDISLGQFKQELFDAVKKMSVVGYSMVPTDYVFCALTQSLGEKEDLFDEEVSVSWVLHSLTQPFPLLFLHIPDGHQQEKEIASTIGRAIGRPLSELELKLSDELKQARVELFLETEQAHMFRGSKGFEHFAFPEEIQAVNVGECAPKELINKIASAQLRYQLYFRSKEEEEKNVDNNNITVDVEFDVNYTPYALIAKAIANLETNYPSEWKNILESTNPNDYLLQLVAQKKFLTGNKRNLIMYAGVRTLLEDYRIPKFVVRRKSIVLEDYPVPEPMYRPSYVRAYESRCGTDEISRGSNEEDTMSLWEIDDFFQIRPISCTNLISSDPTMKVYAAFMVVVGNSVIARGRSGLTPAYNPRWVENSVSFTHLYMKDLPCSAILCISLVGVHESKQTKRKNEKQRRRDSIRVKDAKEVKEGILEDKEKKKKDEKKEDTCDEDDWDKEFEGFDRQPIGWVNMTIFDWKNELIQGMFHASLWPGAGPGSKRENHFVAIDGPCVSNPAKIKEVCRLVFDTPVRKKKVVPPTDTLFDNFLQTQYKYGAPKRPNVQPKSSPSYGRLEEVLRRHQLGERMTEEEEEFVWEMRTSIQSNCPSALILLVDNGFTWKQRENFADLYDLLMKWPTLDIGSAFSLLDNRYMDARIREMVVSQIAEQLDNSIFPLYILPMIQALKQEQRCTSALSSLLLKRALQDYRIGQKLFWLLRSELSNLEHVYEKQIQYRLILILEAYLRGNSEHLKMIVKQVEMVERLTTISVTVKAYSDKDTATKRLREELRSQQSAVQKMDCPLDPTAFLGELEIDECRVLGSAKMPLRLRWKNTAALASHFNPFFEILFKNGDDLRQDMLVLQMLEVMDSIWKKHKLDCCLCVYPVLPMGTKIGMIGVVQKCSTIMEVQNTHLKIPKLTRSIKTFDTNSVNLFLRTEFPCVKDYLESVDRFLMSCVAYSVATYVMGVKDRHNDNIMMTTDGRLFHIDFGHFLGHGKSKLGYQRDRAPFVLTEHIVNVIVKGSKNGRDAHEMTKFKQLTVDAYAYLWENRTLFISLFSMMRSMRLPELSTDADLDYLKYALCVHTNDRAQAESFFSQVFDDALKSSWSTKTNWFFHSAKIVRRNTTEADKPDC</sequence>
<proteinExistence type="inferred from homology"/>
<dbReference type="GO" id="GO:0035005">
    <property type="term" value="F:1-phosphatidylinositol-4-phosphate 3-kinase activity"/>
    <property type="evidence" value="ECO:0000318"/>
    <property type="project" value="GO_Central"/>
</dbReference>
<dbReference type="SUPFAM" id="SSF48371">
    <property type="entry name" value="ARM repeat"/>
    <property type="match status" value="1"/>
</dbReference>
<dbReference type="InterPro" id="IPR000341">
    <property type="entry name" value="PI3K_Ras-bd_dom"/>
</dbReference>
<dbReference type="GO" id="GO:0003712">
    <property type="term" value="F:transcription coregulator activity"/>
    <property type="evidence" value="ECO:0007669"/>
    <property type="project" value="InterPro"/>
</dbReference>
<accession>A0A2A6CZC4</accession>
<dbReference type="GO" id="GO:0005737">
    <property type="term" value="C:cytoplasm"/>
    <property type="evidence" value="ECO:0000318"/>
    <property type="project" value="GO_Central"/>
</dbReference>
<dbReference type="GO" id="GO:0005886">
    <property type="term" value="C:plasma membrane"/>
    <property type="evidence" value="ECO:0000318"/>
    <property type="project" value="GO_Central"/>
</dbReference>
<dbReference type="PROSITE" id="PS00916">
    <property type="entry name" value="PI3_4_KINASE_2"/>
    <property type="match status" value="1"/>
</dbReference>
<dbReference type="Proteomes" id="UP000005239">
    <property type="component" value="Unassembled WGS sequence"/>
</dbReference>
<dbReference type="InterPro" id="IPR015433">
    <property type="entry name" value="PI3/4_kinase"/>
</dbReference>
<dbReference type="Gene3D" id="1.10.1070.11">
    <property type="entry name" value="Phosphatidylinositol 3-/4-kinase, catalytic domain"/>
    <property type="match status" value="1"/>
</dbReference>
<dbReference type="InterPro" id="IPR001263">
    <property type="entry name" value="PI3K_accessory_dom"/>
</dbReference>
<dbReference type="InterPro" id="IPR035892">
    <property type="entry name" value="C2_domain_sf"/>
</dbReference>
<evidence type="ECO:0000256" key="2">
    <source>
        <dbReference type="ARBA" id="ARBA00012073"/>
    </source>
</evidence>
<dbReference type="SMART" id="SM00146">
    <property type="entry name" value="PI3Kc"/>
    <property type="match status" value="1"/>
</dbReference>
<keyword evidence="5" id="KW-0418">Kinase</keyword>
<comment type="similarity">
    <text evidence="7">Belongs to the PI3/PI4-kinase family.</text>
</comment>
<dbReference type="InterPro" id="IPR000403">
    <property type="entry name" value="PI3/4_kinase_cat_dom"/>
</dbReference>
<keyword evidence="3" id="KW-0808">Transferase</keyword>
<evidence type="ECO:0000256" key="3">
    <source>
        <dbReference type="ARBA" id="ARBA00022679"/>
    </source>
</evidence>
<evidence type="ECO:0000256" key="4">
    <source>
        <dbReference type="ARBA" id="ARBA00022741"/>
    </source>
</evidence>
<keyword evidence="10" id="KW-1185">Reference proteome</keyword>
<dbReference type="InterPro" id="IPR019364">
    <property type="entry name" value="Mediatior_Med8_fun/met"/>
</dbReference>
<dbReference type="PANTHER" id="PTHR10048:SF111">
    <property type="entry name" value="PHOSPHATIDYLINOSITOL 3-KINASE AGE-1"/>
    <property type="match status" value="1"/>
</dbReference>
<dbReference type="PROSITE" id="PS51544">
    <property type="entry name" value="PI3K_ABD"/>
    <property type="match status" value="1"/>
</dbReference>
<dbReference type="EnsemblMetazoa" id="PPA18504.1">
    <property type="protein sequence ID" value="PPA18504.1"/>
    <property type="gene ID" value="WBGene00108058"/>
</dbReference>
<feature type="compositionally biased region" description="Gly residues" evidence="8">
    <location>
        <begin position="222"/>
        <end position="232"/>
    </location>
</feature>
<feature type="region of interest" description="Disordered" evidence="8">
    <location>
        <begin position="1"/>
        <end position="20"/>
    </location>
</feature>
<dbReference type="GO" id="GO:0048015">
    <property type="term" value="P:phosphatidylinositol-mediated signaling"/>
    <property type="evidence" value="ECO:0000318"/>
    <property type="project" value="GO_Central"/>
</dbReference>
<dbReference type="InterPro" id="IPR029071">
    <property type="entry name" value="Ubiquitin-like_domsf"/>
</dbReference>
<dbReference type="GO" id="GO:0016592">
    <property type="term" value="C:mediator complex"/>
    <property type="evidence" value="ECO:0007669"/>
    <property type="project" value="InterPro"/>
</dbReference>
<organism evidence="9 10">
    <name type="scientific">Pristionchus pacificus</name>
    <name type="common">Parasitic nematode worm</name>
    <dbReference type="NCBI Taxonomy" id="54126"/>
    <lineage>
        <taxon>Eukaryota</taxon>
        <taxon>Metazoa</taxon>
        <taxon>Ecdysozoa</taxon>
        <taxon>Nematoda</taxon>
        <taxon>Chromadorea</taxon>
        <taxon>Rhabditida</taxon>
        <taxon>Rhabditina</taxon>
        <taxon>Diplogasteromorpha</taxon>
        <taxon>Diplogasteroidea</taxon>
        <taxon>Neodiplogasteridae</taxon>
        <taxon>Pristionchus</taxon>
    </lineage>
</organism>
<name>A0A2A6CZC4_PRIPA</name>